<dbReference type="EMBL" id="LN857006">
    <property type="protein sequence ID" value="CDP99104.1"/>
    <property type="molecule type" value="Genomic_DNA"/>
</dbReference>
<organism evidence="1">
    <name type="scientific">Brugia malayi</name>
    <name type="common">Filarial nematode worm</name>
    <dbReference type="NCBI Taxonomy" id="6279"/>
    <lineage>
        <taxon>Eukaryota</taxon>
        <taxon>Metazoa</taxon>
        <taxon>Ecdysozoa</taxon>
        <taxon>Nematoda</taxon>
        <taxon>Chromadorea</taxon>
        <taxon>Rhabditida</taxon>
        <taxon>Spirurina</taxon>
        <taxon>Spiruromorpha</taxon>
        <taxon>Filarioidea</taxon>
        <taxon>Onchocercidae</taxon>
        <taxon>Brugia</taxon>
    </lineage>
</organism>
<reference evidence="1" key="1">
    <citation type="journal article" date="2007" name="Science">
        <title>Draft genome of the filarial nematode parasite Brugia malayi.</title>
        <authorList>
            <person name="Ghedin E."/>
            <person name="Wang S."/>
            <person name="Spiro D."/>
            <person name="Caler E."/>
            <person name="Zhao Q."/>
            <person name="Crabtree J."/>
            <person name="Allen J.E."/>
            <person name="Delcher A.L."/>
            <person name="Guiliano D.B."/>
            <person name="Miranda-Saavedra D."/>
            <person name="Angiuoli S.V."/>
            <person name="Creasy T."/>
            <person name="Amedeo P."/>
            <person name="Haas B."/>
            <person name="El-Sayed N.M."/>
            <person name="Wortman J.R."/>
            <person name="Feldblyum T."/>
            <person name="Tallon L."/>
            <person name="Schatz M."/>
            <person name="Shumway M."/>
            <person name="Koo H."/>
            <person name="Salzberg S.L."/>
            <person name="Schobel S."/>
            <person name="Pertea M."/>
            <person name="Pop M."/>
            <person name="White O."/>
            <person name="Barton G.J."/>
            <person name="Carlow C.K."/>
            <person name="Crawford M.J."/>
            <person name="Daub J."/>
            <person name="Dimmic M.W."/>
            <person name="Estes C.F."/>
            <person name="Foster J.M."/>
            <person name="Ganatra M."/>
            <person name="Gregory W.F."/>
            <person name="Johnson N.M."/>
            <person name="Jin J."/>
            <person name="Komuniecki R."/>
            <person name="Korf I."/>
            <person name="Kumar S."/>
            <person name="Laney S."/>
            <person name="Li B.W."/>
            <person name="Li W."/>
            <person name="Lindblom T.H."/>
            <person name="Lustigman S."/>
            <person name="Ma D."/>
            <person name="Maina C.V."/>
            <person name="Martin D.M."/>
            <person name="McCarter J.P."/>
            <person name="McReynolds L."/>
            <person name="Mitreva M."/>
            <person name="Nutman T.B."/>
            <person name="Parkinson J."/>
            <person name="Peregrin-Alvarez J.M."/>
            <person name="Poole C."/>
            <person name="Ren Q."/>
            <person name="Saunders L."/>
            <person name="Sluder A.E."/>
            <person name="Smith K."/>
            <person name="Stanke M."/>
            <person name="Unnasch T.R."/>
            <person name="Ware J."/>
            <person name="Wei A.D."/>
            <person name="Weil G."/>
            <person name="Williams D.J."/>
            <person name="Zhang Y."/>
            <person name="Williams S.A."/>
            <person name="Fraser-Liggett C."/>
            <person name="Slatko B."/>
            <person name="Blaxter M.L."/>
            <person name="Scott A.L."/>
        </authorList>
    </citation>
    <scope>NUCLEOTIDE SEQUENCE</scope>
    <source>
        <strain evidence="1">FR3</strain>
    </source>
</reference>
<protein>
    <submittedName>
        <fullName evidence="1">Bm607</fullName>
    </submittedName>
</protein>
<gene>
    <name evidence="1" type="primary">Bm607</name>
    <name evidence="1" type="ORF">BM_Bm607</name>
</gene>
<evidence type="ECO:0000313" key="1">
    <source>
        <dbReference type="EMBL" id="CDP99104.1"/>
    </source>
</evidence>
<dbReference type="AlphaFoldDB" id="A0A1I9G429"/>
<accession>A0A1I9G429</accession>
<reference evidence="1" key="2">
    <citation type="submission" date="2012-12" db="EMBL/GenBank/DDBJ databases">
        <authorList>
            <consortium name="WormBase Consortium"/>
            <person name="Ghedin E."/>
            <person name="Paulini M."/>
        </authorList>
    </citation>
    <scope>NUCLEOTIDE SEQUENCE</scope>
    <source>
        <strain evidence="1">FR3</strain>
    </source>
</reference>
<proteinExistence type="predicted"/>
<name>A0A1I9G429_BRUMA</name>
<sequence>MYYLPNISYDPKIRVVIHVYLKNDCVIYSKEIHHR</sequence>